<dbReference type="PROSITE" id="PS51257">
    <property type="entry name" value="PROKAR_LIPOPROTEIN"/>
    <property type="match status" value="1"/>
</dbReference>
<protein>
    <recommendedName>
        <fullName evidence="3">Right handed beta helix domain-containing protein</fullName>
    </recommendedName>
</protein>
<accession>A0A934X2G5</accession>
<organism evidence="1 2">
    <name type="scientific">Marivirga aurantiaca</name>
    <dbReference type="NCBI Taxonomy" id="2802615"/>
    <lineage>
        <taxon>Bacteria</taxon>
        <taxon>Pseudomonadati</taxon>
        <taxon>Bacteroidota</taxon>
        <taxon>Cytophagia</taxon>
        <taxon>Cytophagales</taxon>
        <taxon>Marivirgaceae</taxon>
        <taxon>Marivirga</taxon>
    </lineage>
</organism>
<dbReference type="InterPro" id="IPR011050">
    <property type="entry name" value="Pectin_lyase_fold/virulence"/>
</dbReference>
<dbReference type="AlphaFoldDB" id="A0A934X2G5"/>
<dbReference type="Gene3D" id="2.160.20.10">
    <property type="entry name" value="Single-stranded right-handed beta-helix, Pectin lyase-like"/>
    <property type="match status" value="1"/>
</dbReference>
<keyword evidence="2" id="KW-1185">Reference proteome</keyword>
<comment type="caution">
    <text evidence="1">The sequence shown here is derived from an EMBL/GenBank/DDBJ whole genome shotgun (WGS) entry which is preliminary data.</text>
</comment>
<evidence type="ECO:0000313" key="1">
    <source>
        <dbReference type="EMBL" id="MBK6267125.1"/>
    </source>
</evidence>
<gene>
    <name evidence="1" type="ORF">JKA74_18925</name>
</gene>
<dbReference type="RefSeq" id="WP_201432815.1">
    <property type="nucleotide sequence ID" value="NZ_JAEQBW010000014.1"/>
</dbReference>
<sequence length="465" mass="51810">MKPLKIGIDFILILWIVWVSLSACSYEPEINEQAIELSFSTDTVQFDTLFAERKSITKRLLVKNTSGKAVSLDQIRLKEQSDDFNLILNGIAGRQFNNQLLLGNDSLLILIEAKIDQTDENNPFVIRNNLDFVNQGNEQSVILEAWGQNANYLKDSVLVCNARWTADKPYVLSNNILIDSACSLIIDPGTRIYSANDSFILVAGTLQAEGNIDNPILFMNDRLDEPFASAPGQWGGIVFLEGSNNNSFKYVTIKNAIVGLNLNVFDQDGKPDVRMENSFVGNMAFSAVLSLNSDFEAINSVFYNTASGTVSHLGGGSALYRHCTIANYFNISRDQPAAFFSDFAIDNNENEIIHPIVVDLQNTIVYGRNEEEILFYEEVENNLTLSFTNSLFRSSQNLLSQNNSIRNENPLFEEPNNDDFRLTEDSPAIGKALTSGVIIDVINTPRDQNPDIGAYEFTVENEDGN</sequence>
<dbReference type="SUPFAM" id="SSF51126">
    <property type="entry name" value="Pectin lyase-like"/>
    <property type="match status" value="1"/>
</dbReference>
<reference evidence="1" key="1">
    <citation type="submission" date="2021-01" db="EMBL/GenBank/DDBJ databases">
        <title>Marivirga aurantiaca sp. nov., isolated from intertidal surface sediments.</title>
        <authorList>
            <person name="Zhang M."/>
        </authorList>
    </citation>
    <scope>NUCLEOTIDE SEQUENCE</scope>
    <source>
        <strain evidence="1">S37H4</strain>
    </source>
</reference>
<dbReference type="Proteomes" id="UP000611723">
    <property type="component" value="Unassembled WGS sequence"/>
</dbReference>
<evidence type="ECO:0008006" key="3">
    <source>
        <dbReference type="Google" id="ProtNLM"/>
    </source>
</evidence>
<dbReference type="EMBL" id="JAEQBW010000014">
    <property type="protein sequence ID" value="MBK6267125.1"/>
    <property type="molecule type" value="Genomic_DNA"/>
</dbReference>
<dbReference type="InterPro" id="IPR012334">
    <property type="entry name" value="Pectin_lyas_fold"/>
</dbReference>
<proteinExistence type="predicted"/>
<name>A0A934X2G5_9BACT</name>
<evidence type="ECO:0000313" key="2">
    <source>
        <dbReference type="Proteomes" id="UP000611723"/>
    </source>
</evidence>